<dbReference type="Proteomes" id="UP000274504">
    <property type="component" value="Unassembled WGS sequence"/>
</dbReference>
<evidence type="ECO:0000313" key="2">
    <source>
        <dbReference type="Proteomes" id="UP000274504"/>
    </source>
</evidence>
<dbReference type="WBParaSite" id="HDID_0000611701-mRNA-1">
    <property type="protein sequence ID" value="HDID_0000611701-mRNA-1"/>
    <property type="gene ID" value="HDID_0000611701"/>
</dbReference>
<sequence length="104" mass="12155">MVDYFTKWATVRPIAQADTKSVAQVFFAGWMADHSVPYRTHTNRGTQLEKRTNRILKSLPRLQLERFEQNQWDVVLPTCLLAYRAAVHASRGQTPAFLMCRWKM</sequence>
<evidence type="ECO:0000313" key="3">
    <source>
        <dbReference type="WBParaSite" id="HDID_0000611701-mRNA-1"/>
    </source>
</evidence>
<dbReference type="GO" id="GO:0003676">
    <property type="term" value="F:nucleic acid binding"/>
    <property type="evidence" value="ECO:0007669"/>
    <property type="project" value="InterPro"/>
</dbReference>
<organism evidence="3">
    <name type="scientific">Hymenolepis diminuta</name>
    <name type="common">Rat tapeworm</name>
    <dbReference type="NCBI Taxonomy" id="6216"/>
    <lineage>
        <taxon>Eukaryota</taxon>
        <taxon>Metazoa</taxon>
        <taxon>Spiralia</taxon>
        <taxon>Lophotrochozoa</taxon>
        <taxon>Platyhelminthes</taxon>
        <taxon>Cestoda</taxon>
        <taxon>Eucestoda</taxon>
        <taxon>Cyclophyllidea</taxon>
        <taxon>Hymenolepididae</taxon>
        <taxon>Hymenolepis</taxon>
    </lineage>
</organism>
<gene>
    <name evidence="1" type="ORF">HDID_LOCUS6115</name>
</gene>
<dbReference type="OrthoDB" id="10062030at2759"/>
<evidence type="ECO:0000313" key="1">
    <source>
        <dbReference type="EMBL" id="VDL58433.1"/>
    </source>
</evidence>
<dbReference type="STRING" id="6216.A0A0R3SMF2"/>
<dbReference type="EMBL" id="UYSG01004240">
    <property type="protein sequence ID" value="VDL58433.1"/>
    <property type="molecule type" value="Genomic_DNA"/>
</dbReference>
<dbReference type="SUPFAM" id="SSF53098">
    <property type="entry name" value="Ribonuclease H-like"/>
    <property type="match status" value="1"/>
</dbReference>
<reference evidence="3" key="1">
    <citation type="submission" date="2017-02" db="UniProtKB">
        <authorList>
            <consortium name="WormBaseParasite"/>
        </authorList>
    </citation>
    <scope>IDENTIFICATION</scope>
</reference>
<reference evidence="1 2" key="2">
    <citation type="submission" date="2018-11" db="EMBL/GenBank/DDBJ databases">
        <authorList>
            <consortium name="Pathogen Informatics"/>
        </authorList>
    </citation>
    <scope>NUCLEOTIDE SEQUENCE [LARGE SCALE GENOMIC DNA]</scope>
</reference>
<protein>
    <submittedName>
        <fullName evidence="3">Integrase catalytic domain-containing protein</fullName>
    </submittedName>
</protein>
<name>A0A0R3SMF2_HYMDI</name>
<accession>A0A0R3SMF2</accession>
<dbReference type="InterPro" id="IPR012337">
    <property type="entry name" value="RNaseH-like_sf"/>
</dbReference>
<dbReference type="InterPro" id="IPR036397">
    <property type="entry name" value="RNaseH_sf"/>
</dbReference>
<dbReference type="Gene3D" id="3.30.420.10">
    <property type="entry name" value="Ribonuclease H-like superfamily/Ribonuclease H"/>
    <property type="match status" value="2"/>
</dbReference>
<proteinExistence type="predicted"/>
<dbReference type="AlphaFoldDB" id="A0A0R3SMF2"/>